<organism evidence="10 11">
    <name type="scientific">Rossellomorea aquimaris</name>
    <dbReference type="NCBI Taxonomy" id="189382"/>
    <lineage>
        <taxon>Bacteria</taxon>
        <taxon>Bacillati</taxon>
        <taxon>Bacillota</taxon>
        <taxon>Bacilli</taxon>
        <taxon>Bacillales</taxon>
        <taxon>Bacillaceae</taxon>
        <taxon>Rossellomorea</taxon>
    </lineage>
</organism>
<dbReference type="Gene3D" id="1.10.3720.10">
    <property type="entry name" value="MetI-like"/>
    <property type="match status" value="1"/>
</dbReference>
<dbReference type="EMBL" id="QNRJ01000011">
    <property type="protein sequence ID" value="RBP03015.1"/>
    <property type="molecule type" value="Genomic_DNA"/>
</dbReference>
<keyword evidence="7 8" id="KW-0472">Membrane</keyword>
<accession>A0A366ENG9</accession>
<evidence type="ECO:0000256" key="3">
    <source>
        <dbReference type="ARBA" id="ARBA00022448"/>
    </source>
</evidence>
<reference evidence="10 11" key="1">
    <citation type="submission" date="2018-06" db="EMBL/GenBank/DDBJ databases">
        <title>Freshwater and sediment microbial communities from various areas in North America, analyzing microbe dynamics in response to fracking.</title>
        <authorList>
            <person name="Lamendella R."/>
        </authorList>
    </citation>
    <scope>NUCLEOTIDE SEQUENCE [LARGE SCALE GENOMIC DNA]</scope>
    <source>
        <strain evidence="10 11">97B</strain>
    </source>
</reference>
<gene>
    <name evidence="10" type="ORF">DET59_111113</name>
</gene>
<evidence type="ECO:0000313" key="10">
    <source>
        <dbReference type="EMBL" id="RBP03015.1"/>
    </source>
</evidence>
<feature type="transmembrane region" description="Helical" evidence="8">
    <location>
        <begin position="150"/>
        <end position="169"/>
    </location>
</feature>
<proteinExistence type="inferred from homology"/>
<dbReference type="PANTHER" id="PTHR42929">
    <property type="entry name" value="INNER MEMBRANE ABC TRANSPORTER PERMEASE PROTEIN YDCU-RELATED-RELATED"/>
    <property type="match status" value="1"/>
</dbReference>
<evidence type="ECO:0000256" key="1">
    <source>
        <dbReference type="ARBA" id="ARBA00004651"/>
    </source>
</evidence>
<feature type="domain" description="ABC transmembrane type-1" evidence="9">
    <location>
        <begin position="61"/>
        <end position="269"/>
    </location>
</feature>
<sequence>MKKRTSGIFLTMVPLVVFILLFLIVPLLSMVHASFTKGGEASFSLANYMEIFTNPYYYQSFKNSIIISISSTVVAIILALFAAYAITFFHKKTQDRILVLANLTSNFAGIPLSFAFIVLLGNSGVFTILAEKLDVALLNHFNLYSWTGLILIYIYFQLPLAVMLMFPAFHGIKEQWRESAYLLGASPLTFWKRIGIPILLPSVAGTSSILFANSMGAYASAYALTGSTYNLATIRIGALISGDIFAQPELGSALAVLLGVTLIVSMLINEWLTRKVRRDVG</sequence>
<dbReference type="GO" id="GO:0005886">
    <property type="term" value="C:plasma membrane"/>
    <property type="evidence" value="ECO:0007669"/>
    <property type="project" value="UniProtKB-SubCell"/>
</dbReference>
<dbReference type="GO" id="GO:0055085">
    <property type="term" value="P:transmembrane transport"/>
    <property type="evidence" value="ECO:0007669"/>
    <property type="project" value="InterPro"/>
</dbReference>
<dbReference type="OrthoDB" id="8404154at2"/>
<keyword evidence="3 8" id="KW-0813">Transport</keyword>
<dbReference type="InterPro" id="IPR035906">
    <property type="entry name" value="MetI-like_sf"/>
</dbReference>
<keyword evidence="5 8" id="KW-0812">Transmembrane</keyword>
<comment type="similarity">
    <text evidence="2">Belongs to the binding-protein-dependent transport system permease family. CysTW subfamily.</text>
</comment>
<dbReference type="PROSITE" id="PS50928">
    <property type="entry name" value="ABC_TM1"/>
    <property type="match status" value="1"/>
</dbReference>
<evidence type="ECO:0000256" key="2">
    <source>
        <dbReference type="ARBA" id="ARBA00007069"/>
    </source>
</evidence>
<protein>
    <submittedName>
        <fullName evidence="10">Putative spermidine/putrescine transport system permease protein</fullName>
    </submittedName>
</protein>
<keyword evidence="6 8" id="KW-1133">Transmembrane helix</keyword>
<dbReference type="CDD" id="cd06261">
    <property type="entry name" value="TM_PBP2"/>
    <property type="match status" value="1"/>
</dbReference>
<name>A0A366ENG9_9BACI</name>
<dbReference type="InterPro" id="IPR000515">
    <property type="entry name" value="MetI-like"/>
</dbReference>
<feature type="transmembrane region" description="Helical" evidence="8">
    <location>
        <begin position="250"/>
        <end position="268"/>
    </location>
</feature>
<evidence type="ECO:0000256" key="7">
    <source>
        <dbReference type="ARBA" id="ARBA00023136"/>
    </source>
</evidence>
<dbReference type="AlphaFoldDB" id="A0A366ENG9"/>
<evidence type="ECO:0000313" key="11">
    <source>
        <dbReference type="Proteomes" id="UP000252118"/>
    </source>
</evidence>
<evidence type="ECO:0000256" key="8">
    <source>
        <dbReference type="RuleBase" id="RU363032"/>
    </source>
</evidence>
<comment type="caution">
    <text evidence="10">The sequence shown here is derived from an EMBL/GenBank/DDBJ whole genome shotgun (WGS) entry which is preliminary data.</text>
</comment>
<evidence type="ECO:0000256" key="4">
    <source>
        <dbReference type="ARBA" id="ARBA00022475"/>
    </source>
</evidence>
<dbReference type="PANTHER" id="PTHR42929:SF1">
    <property type="entry name" value="INNER MEMBRANE ABC TRANSPORTER PERMEASE PROTEIN YDCU-RELATED"/>
    <property type="match status" value="1"/>
</dbReference>
<dbReference type="Proteomes" id="UP000252118">
    <property type="component" value="Unassembled WGS sequence"/>
</dbReference>
<feature type="transmembrane region" description="Helical" evidence="8">
    <location>
        <begin position="65"/>
        <end position="86"/>
    </location>
</feature>
<evidence type="ECO:0000256" key="5">
    <source>
        <dbReference type="ARBA" id="ARBA00022692"/>
    </source>
</evidence>
<evidence type="ECO:0000256" key="6">
    <source>
        <dbReference type="ARBA" id="ARBA00022989"/>
    </source>
</evidence>
<dbReference type="Pfam" id="PF00528">
    <property type="entry name" value="BPD_transp_1"/>
    <property type="match status" value="1"/>
</dbReference>
<dbReference type="RefSeq" id="WP_113970358.1">
    <property type="nucleotide sequence ID" value="NZ_QNRJ01000011.1"/>
</dbReference>
<feature type="transmembrane region" description="Helical" evidence="8">
    <location>
        <begin position="107"/>
        <end position="130"/>
    </location>
</feature>
<dbReference type="SUPFAM" id="SSF161098">
    <property type="entry name" value="MetI-like"/>
    <property type="match status" value="1"/>
</dbReference>
<keyword evidence="4" id="KW-1003">Cell membrane</keyword>
<comment type="subcellular location">
    <subcellularLocation>
        <location evidence="1 8">Cell membrane</location>
        <topology evidence="1 8">Multi-pass membrane protein</topology>
    </subcellularLocation>
</comment>
<evidence type="ECO:0000259" key="9">
    <source>
        <dbReference type="PROSITE" id="PS50928"/>
    </source>
</evidence>